<evidence type="ECO:0000256" key="4">
    <source>
        <dbReference type="ARBA" id="ARBA00022483"/>
    </source>
</evidence>
<keyword evidence="10" id="KW-1185">Reference proteome</keyword>
<feature type="domain" description="MHD1" evidence="8">
    <location>
        <begin position="561"/>
        <end position="679"/>
    </location>
</feature>
<organism evidence="10 11">
    <name type="scientific">Syphacia muris</name>
    <dbReference type="NCBI Taxonomy" id="451379"/>
    <lineage>
        <taxon>Eukaryota</taxon>
        <taxon>Metazoa</taxon>
        <taxon>Ecdysozoa</taxon>
        <taxon>Nematoda</taxon>
        <taxon>Chromadorea</taxon>
        <taxon>Rhabditida</taxon>
        <taxon>Spirurina</taxon>
        <taxon>Oxyuridomorpha</taxon>
        <taxon>Oxyuroidea</taxon>
        <taxon>Oxyuridae</taxon>
        <taxon>Syphacia</taxon>
    </lineage>
</organism>
<evidence type="ECO:0000256" key="1">
    <source>
        <dbReference type="ARBA" id="ARBA00004496"/>
    </source>
</evidence>
<name>A0A158R5N8_9BILA</name>
<dbReference type="PROSITE" id="PS50004">
    <property type="entry name" value="C2"/>
    <property type="match status" value="2"/>
</dbReference>
<dbReference type="PANTHER" id="PTHR45999">
    <property type="entry name" value="UNC-13-4A, ISOFORM B"/>
    <property type="match status" value="1"/>
</dbReference>
<dbReference type="InterPro" id="IPR000008">
    <property type="entry name" value="C2_dom"/>
</dbReference>
<comment type="subcellular location">
    <subcellularLocation>
        <location evidence="1">Cytoplasm</location>
    </subcellularLocation>
    <subcellularLocation>
        <location evidence="2">Late endosome</location>
    </subcellularLocation>
</comment>
<dbReference type="SMART" id="SM00239">
    <property type="entry name" value="C2"/>
    <property type="match status" value="2"/>
</dbReference>
<dbReference type="GO" id="GO:0099503">
    <property type="term" value="C:secretory vesicle"/>
    <property type="evidence" value="ECO:0007669"/>
    <property type="project" value="TreeGrafter"/>
</dbReference>
<dbReference type="PROSITE" id="PS51259">
    <property type="entry name" value="MHD2"/>
    <property type="match status" value="1"/>
</dbReference>
<dbReference type="Pfam" id="PF00168">
    <property type="entry name" value="C2"/>
    <property type="match status" value="3"/>
</dbReference>
<dbReference type="SUPFAM" id="SSF49562">
    <property type="entry name" value="C2 domain (Calcium/lipid-binding domain, CaLB)"/>
    <property type="match status" value="2"/>
</dbReference>
<feature type="domain" description="C2" evidence="7">
    <location>
        <begin position="38"/>
        <end position="226"/>
    </location>
</feature>
<keyword evidence="4" id="KW-0268">Exocytosis</keyword>
<dbReference type="Gene3D" id="1.10.357.50">
    <property type="match status" value="1"/>
</dbReference>
<dbReference type="PANTHER" id="PTHR45999:SF9">
    <property type="entry name" value="BAI1-ASSOCIATED PROTEIN 3"/>
    <property type="match status" value="1"/>
</dbReference>
<feature type="domain" description="C2" evidence="7">
    <location>
        <begin position="925"/>
        <end position="1048"/>
    </location>
</feature>
<dbReference type="STRING" id="451379.A0A158R5N8"/>
<dbReference type="WBParaSite" id="SMUV_0000761901-mRNA-1">
    <property type="protein sequence ID" value="SMUV_0000761901-mRNA-1"/>
    <property type="gene ID" value="SMUV_0000761901"/>
</dbReference>
<accession>A0A158R5N8</accession>
<dbReference type="Gene3D" id="2.60.40.150">
    <property type="entry name" value="C2 domain"/>
    <property type="match status" value="2"/>
</dbReference>
<dbReference type="InterPro" id="IPR014770">
    <property type="entry name" value="Munc13_1"/>
</dbReference>
<keyword evidence="5" id="KW-0963">Cytoplasm</keyword>
<dbReference type="CDD" id="cd04009">
    <property type="entry name" value="C2B_Munc13-like"/>
    <property type="match status" value="1"/>
</dbReference>
<dbReference type="InterPro" id="IPR014772">
    <property type="entry name" value="Munc13_dom-2"/>
</dbReference>
<dbReference type="CDD" id="cd08676">
    <property type="entry name" value="C2A_Munc13-like"/>
    <property type="match status" value="1"/>
</dbReference>
<dbReference type="GO" id="GO:0005770">
    <property type="term" value="C:late endosome"/>
    <property type="evidence" value="ECO:0007669"/>
    <property type="project" value="UniProtKB-SubCell"/>
</dbReference>
<evidence type="ECO:0000256" key="6">
    <source>
        <dbReference type="ARBA" id="ARBA00022753"/>
    </source>
</evidence>
<feature type="domain" description="MHD2" evidence="9">
    <location>
        <begin position="794"/>
        <end position="910"/>
    </location>
</feature>
<evidence type="ECO:0000256" key="5">
    <source>
        <dbReference type="ARBA" id="ARBA00022490"/>
    </source>
</evidence>
<dbReference type="AlphaFoldDB" id="A0A158R5N8"/>
<comment type="similarity">
    <text evidence="3">Belongs to the unc-13 family.</text>
</comment>
<sequence>MFQDLYAEALYTIVHKLGCSASHKKLISYVQQAFAMDDSRHKRLLFRATEEKPPLILLNVILLEARNLIAKDINGFSDPFSMLGVIPGKTASARTTTNNSKNNSPDLDANEIEYSMSIPSSPRCDKPRFGGSFRRTAFTKRQKVTKIEEIPAKYIKASSVQKKTLNPKWNERFQFTVDDANIDEFHMDIWDLDDEERSVVDAVASLNQVMDLKGLTRYFKQVAQSARVGSDDCVDDFLGCVNIKIKDIPSTGLERWFPLEKRSERSKVSGEVKLKLWLSTREEPKRDDDDDLTDVEQHIKLIQQFSLYEMKQSADAASSFYGQLCDAAEIILEQHALQSDLTPLHKAFCAWSAYSAMTNIGISYSYLYDILTNLVLHWEPLVLDKTEENMMADSFVLFEQRCLTAIAEHRVRFPPRNHKAVDLLSDLLRCYKLMLECNPYKACISATRSFNASIKTALESCAEEFFTASMKESKNDDPCCELAQLLQHIVVACSKSASYNQVLSSVSDIDYAQVTHGVFNRMLKEYLCVKLMDDSPSGLKATMNRASAKEDGEIVPFLNVLKIHLALNEFSQYQTSKQKTSFSFDNWNSLFDRAISKWVNQILVRGFARADFSCHLDTDIVRNDKMKFSTSHHDICHMIEQITNTWERMRVSDPKLRLTLTEKVVQNICKLAEFYVDKIFAILASEGFQGELQLFVPKGILARFCTVINNAEKVRRSLLFYDRLNMDESSVNGQNKNQEKRKGKTKIEQQIDTCTTYISNQIETAIDQLSKRFATLLDKHLTHFAWSPETTPAEVALKPMTEVVDNELLKLHRMLLHKNFVRVLISQFNVMLPLIMKCLDEEQGLNKNPLQSDPKFCARLAEGTAILTEFYHACGKGISGETLRNLPLYQELLKKLELHRTPTEMLIGQYYRNLHEQQLYATSCDYGILNVRAYYNVNSETLVVDVIGAKQVIPLDSNGLSDPFVVIELVPRLTFSDSPTFKTRIINKTLSPTFDETFEFHISTRDYGFGMIHFIVMDHDFLRSNDFAGEAFLQLNDVPGYGPAAGTTLKQFNLILIHPQNKGSSIISLLERRKNDARAQEFLRSLNTVY</sequence>
<dbReference type="InterPro" id="IPR052095">
    <property type="entry name" value="UNC-13_domain"/>
</dbReference>
<dbReference type="GO" id="GO:0006887">
    <property type="term" value="P:exocytosis"/>
    <property type="evidence" value="ECO:0007669"/>
    <property type="project" value="UniProtKB-KW"/>
</dbReference>
<reference evidence="11" key="1">
    <citation type="submission" date="2016-04" db="UniProtKB">
        <authorList>
            <consortium name="WormBaseParasite"/>
        </authorList>
    </citation>
    <scope>IDENTIFICATION</scope>
</reference>
<evidence type="ECO:0000259" key="9">
    <source>
        <dbReference type="PROSITE" id="PS51259"/>
    </source>
</evidence>
<evidence type="ECO:0000313" key="10">
    <source>
        <dbReference type="Proteomes" id="UP000046393"/>
    </source>
</evidence>
<protein>
    <submittedName>
        <fullName evidence="11">BAI1-associated protein 3</fullName>
    </submittedName>
</protein>
<dbReference type="PROSITE" id="PS51258">
    <property type="entry name" value="MHD1"/>
    <property type="match status" value="1"/>
</dbReference>
<evidence type="ECO:0000313" key="11">
    <source>
        <dbReference type="WBParaSite" id="SMUV_0000761901-mRNA-1"/>
    </source>
</evidence>
<evidence type="ECO:0000256" key="3">
    <source>
        <dbReference type="ARBA" id="ARBA00005823"/>
    </source>
</evidence>
<evidence type="ECO:0000259" key="8">
    <source>
        <dbReference type="PROSITE" id="PS51258"/>
    </source>
</evidence>
<evidence type="ECO:0000259" key="7">
    <source>
        <dbReference type="PROSITE" id="PS50004"/>
    </source>
</evidence>
<dbReference type="Proteomes" id="UP000046393">
    <property type="component" value="Unplaced"/>
</dbReference>
<dbReference type="InterPro" id="IPR035892">
    <property type="entry name" value="C2_domain_sf"/>
</dbReference>
<evidence type="ECO:0000256" key="2">
    <source>
        <dbReference type="ARBA" id="ARBA00004603"/>
    </source>
</evidence>
<keyword evidence="6" id="KW-0967">Endosome</keyword>
<proteinExistence type="inferred from homology"/>